<dbReference type="Proteomes" id="UP000717585">
    <property type="component" value="Unassembled WGS sequence"/>
</dbReference>
<evidence type="ECO:0000313" key="3">
    <source>
        <dbReference type="Proteomes" id="UP000717585"/>
    </source>
</evidence>
<reference evidence="2" key="1">
    <citation type="submission" date="2021-05" db="EMBL/GenBank/DDBJ databases">
        <title>A free-living protist that lacks canonical eukaryotic 1 DNA replication and segregation systems.</title>
        <authorList>
            <person name="Salas-Leiva D.E."/>
            <person name="Tromer E.C."/>
            <person name="Curtis B.A."/>
            <person name="Jerlstrom-Hultqvist J."/>
            <person name="Kolisko M."/>
            <person name="Yi Z."/>
            <person name="Salas-Leiva J.S."/>
            <person name="Gallot-Lavallee L."/>
            <person name="Kops G.J.P.L."/>
            <person name="Archibald J.M."/>
            <person name="Simpson A.G.B."/>
            <person name="Roger A.J."/>
        </authorList>
    </citation>
    <scope>NUCLEOTIDE SEQUENCE</scope>
    <source>
        <strain evidence="2">BICM</strain>
    </source>
</reference>
<gene>
    <name evidence="2" type="ORF">J8273_0441</name>
</gene>
<sequence length="619" mass="67300">MDIYTCLYRIAEYLRENPEAVKDKSASKEDFGPVVAMEEGILGSLGDSIHTIENKCRSLRAELTQLKANLSRVNASAAALKTTLRPTVMSYRALVDEQTALKEHRQLLSDYITKLSLTDEESAVIVSGRLTEAVIPLIRRLDEIKQVSTEMLTATDYCEAGEHVARSCDLHRQRLFEAVQREVSTAVSIATKQDTAVSPLIARVMTLLVASAPVTCRLASSSIARSRETAFSMACANDIQEGHLATIVAVFTWLHASLVSEAKFVTTTMLPPDVTETEVDQMFETTMECLEEIPRHALTAHIQPRCIELLERTESILAVFECIALAEALPLNVAEANAAAIQQVSGVGCLGRILARDSKALTQMCAAISSTCIEKFDALVKVKLPLPEKQSKLTHRLHQPSVRFDSGLKLLPAMFETVKNTLGPGLHEADDARGVGLALSQYSNALLRHASLHSSGRDPTVSALLMLNAIAAMEAVVGQGVRGVDLHYAPLDHVVALLEEQRATFADIVVGDELAAMLAATNLVELENAMNTGTFTGLNVVAADALQAVRAVLTTGFNYPVLSRVQDSKLRLSLQSQVESSFMMRCLAACDRLRGVENLDPGVSKLILDEPTLRRVFGL</sequence>
<protein>
    <submittedName>
        <fullName evidence="2">Conserved oligomeric Golgi complex subunit 6</fullName>
    </submittedName>
</protein>
<comment type="caution">
    <text evidence="2">The sequence shown here is derived from an EMBL/GenBank/DDBJ whole genome shotgun (WGS) entry which is preliminary data.</text>
</comment>
<evidence type="ECO:0000313" key="2">
    <source>
        <dbReference type="EMBL" id="KAG9395221.1"/>
    </source>
</evidence>
<keyword evidence="3" id="KW-1185">Reference proteome</keyword>
<dbReference type="EMBL" id="JAHDYR010000012">
    <property type="protein sequence ID" value="KAG9395221.1"/>
    <property type="molecule type" value="Genomic_DNA"/>
</dbReference>
<keyword evidence="1" id="KW-0175">Coiled coil</keyword>
<organism evidence="2 3">
    <name type="scientific">Carpediemonas membranifera</name>
    <dbReference type="NCBI Taxonomy" id="201153"/>
    <lineage>
        <taxon>Eukaryota</taxon>
        <taxon>Metamonada</taxon>
        <taxon>Carpediemonas-like organisms</taxon>
        <taxon>Carpediemonas</taxon>
    </lineage>
</organism>
<dbReference type="AlphaFoldDB" id="A0A8J6AUQ2"/>
<name>A0A8J6AUQ2_9EUKA</name>
<feature type="coiled-coil region" evidence="1">
    <location>
        <begin position="49"/>
        <end position="76"/>
    </location>
</feature>
<accession>A0A8J6AUQ2</accession>
<proteinExistence type="predicted"/>
<evidence type="ECO:0000256" key="1">
    <source>
        <dbReference type="SAM" id="Coils"/>
    </source>
</evidence>